<evidence type="ECO:0000256" key="1">
    <source>
        <dbReference type="SAM" id="Phobius"/>
    </source>
</evidence>
<dbReference type="GO" id="GO:0009706">
    <property type="term" value="C:chloroplast inner membrane"/>
    <property type="evidence" value="ECO:0007669"/>
    <property type="project" value="TreeGrafter"/>
</dbReference>
<dbReference type="EMBL" id="JACMSC010000016">
    <property type="protein sequence ID" value="KAG6480526.1"/>
    <property type="molecule type" value="Genomic_DNA"/>
</dbReference>
<reference evidence="3 4" key="1">
    <citation type="submission" date="2020-08" db="EMBL/GenBank/DDBJ databases">
        <title>Plant Genome Project.</title>
        <authorList>
            <person name="Zhang R.-G."/>
        </authorList>
    </citation>
    <scope>NUCLEOTIDE SEQUENCE [LARGE SCALE GENOMIC DNA]</scope>
    <source>
        <tissue evidence="3">Rhizome</tissue>
    </source>
</reference>
<dbReference type="PANTHER" id="PTHR34675:SF1">
    <property type="entry name" value="PROTEIN TRIGALACTOSYLDIACYLGLYCEROL 2, CHLOROPLASTIC"/>
    <property type="match status" value="1"/>
</dbReference>
<dbReference type="InterPro" id="IPR039342">
    <property type="entry name" value="TGD2-like"/>
</dbReference>
<dbReference type="Pfam" id="PF02470">
    <property type="entry name" value="MlaD"/>
    <property type="match status" value="1"/>
</dbReference>
<comment type="caution">
    <text evidence="3">The sequence shown here is derived from an EMBL/GenBank/DDBJ whole genome shotgun (WGS) entry which is preliminary data.</text>
</comment>
<name>A0A8J5KBJ6_ZINOF</name>
<protein>
    <recommendedName>
        <fullName evidence="2">Mce/MlaD domain-containing protein</fullName>
    </recommendedName>
</protein>
<dbReference type="Proteomes" id="UP000734854">
    <property type="component" value="Unassembled WGS sequence"/>
</dbReference>
<feature type="transmembrane region" description="Helical" evidence="1">
    <location>
        <begin position="146"/>
        <end position="164"/>
    </location>
</feature>
<dbReference type="GO" id="GO:0005543">
    <property type="term" value="F:phospholipid binding"/>
    <property type="evidence" value="ECO:0007669"/>
    <property type="project" value="TreeGrafter"/>
</dbReference>
<dbReference type="InterPro" id="IPR003399">
    <property type="entry name" value="Mce/MlaD"/>
</dbReference>
<gene>
    <name evidence="3" type="ORF">ZIOFF_057110</name>
</gene>
<accession>A0A8J5KBJ6</accession>
<keyword evidence="1" id="KW-1133">Transmembrane helix</keyword>
<evidence type="ECO:0000259" key="2">
    <source>
        <dbReference type="Pfam" id="PF02470"/>
    </source>
</evidence>
<proteinExistence type="predicted"/>
<feature type="domain" description="Mce/MlaD" evidence="2">
    <location>
        <begin position="174"/>
        <end position="250"/>
    </location>
</feature>
<feature type="transmembrane region" description="Helical" evidence="1">
    <location>
        <begin position="20"/>
        <end position="38"/>
    </location>
</feature>
<evidence type="ECO:0000313" key="3">
    <source>
        <dbReference type="EMBL" id="KAG6480526.1"/>
    </source>
</evidence>
<dbReference type="PANTHER" id="PTHR34675">
    <property type="entry name" value="PROTEIN TRIGALACTOSYLDIACYLGLYCEROL 2, CHLOROPLASTIC"/>
    <property type="match status" value="1"/>
</dbReference>
<dbReference type="AlphaFoldDB" id="A0A8J5KBJ6"/>
<sequence length="457" mass="50507">MFMSRKNEPDRSRSTRSIGLFDLNYSLLYLSVSSHYYVHFASFLGLKTNPPHTTGALVLRVRMMSSVNLPLSPSTLSLVVNSPRFSRPSKKILRITASSAGSDESRTTGRSTLASVLEVPKTLWRRTLQPLGDYGFGRRGVWEGGVGLFMVSGTALFALAIVWLRGIQMRSRFRKYQVVFEFSQAAGICVGTPVRIRGVTVGSVVRVGSSLKSIDAVVEVEDDKIFVPRNSLVEVNQSGLLMETLIDITPRDPLPEPSVGPLDTDCVKEALIVCDRQKIKGQQGVSLDSLIGVFTRLGREMEEIGVSRSYRLAEKVASVVEEAQPLLAKPFSSTCILNLKYEEFVVVMQQIEVLAEDIQPLLAEVRDSTLLKDVESLTKSLAMATEDLRLNLPSSCRKVQSAILTPENADLIKQSIFTLIFTLKNIESISSDISSFTGDEATRRNLKLLIKSLSRLL</sequence>
<organism evidence="3 4">
    <name type="scientific">Zingiber officinale</name>
    <name type="common">Ginger</name>
    <name type="synonym">Amomum zingiber</name>
    <dbReference type="NCBI Taxonomy" id="94328"/>
    <lineage>
        <taxon>Eukaryota</taxon>
        <taxon>Viridiplantae</taxon>
        <taxon>Streptophyta</taxon>
        <taxon>Embryophyta</taxon>
        <taxon>Tracheophyta</taxon>
        <taxon>Spermatophyta</taxon>
        <taxon>Magnoliopsida</taxon>
        <taxon>Liliopsida</taxon>
        <taxon>Zingiberales</taxon>
        <taxon>Zingiberaceae</taxon>
        <taxon>Zingiber</taxon>
    </lineage>
</organism>
<keyword evidence="4" id="KW-1185">Reference proteome</keyword>
<keyword evidence="1" id="KW-0472">Membrane</keyword>
<dbReference type="GO" id="GO:0005319">
    <property type="term" value="F:lipid transporter activity"/>
    <property type="evidence" value="ECO:0007669"/>
    <property type="project" value="TreeGrafter"/>
</dbReference>
<evidence type="ECO:0000313" key="4">
    <source>
        <dbReference type="Proteomes" id="UP000734854"/>
    </source>
</evidence>
<keyword evidence="1" id="KW-0812">Transmembrane</keyword>